<dbReference type="EMBL" id="KL363200">
    <property type="protein sequence ID" value="KFD55466.1"/>
    <property type="molecule type" value="Genomic_DNA"/>
</dbReference>
<gene>
    <name evidence="1" type="ORF">M513_03806</name>
</gene>
<organism evidence="1 2">
    <name type="scientific">Trichuris suis</name>
    <name type="common">pig whipworm</name>
    <dbReference type="NCBI Taxonomy" id="68888"/>
    <lineage>
        <taxon>Eukaryota</taxon>
        <taxon>Metazoa</taxon>
        <taxon>Ecdysozoa</taxon>
        <taxon>Nematoda</taxon>
        <taxon>Enoplea</taxon>
        <taxon>Dorylaimia</taxon>
        <taxon>Trichinellida</taxon>
        <taxon>Trichuridae</taxon>
        <taxon>Trichuris</taxon>
    </lineage>
</organism>
<dbReference type="Proteomes" id="UP000030764">
    <property type="component" value="Unassembled WGS sequence"/>
</dbReference>
<accession>A0A085ME20</accession>
<evidence type="ECO:0000313" key="1">
    <source>
        <dbReference type="EMBL" id="KFD55466.1"/>
    </source>
</evidence>
<name>A0A085ME20_9BILA</name>
<evidence type="ECO:0000313" key="2">
    <source>
        <dbReference type="Proteomes" id="UP000030764"/>
    </source>
</evidence>
<keyword evidence="2" id="KW-1185">Reference proteome</keyword>
<reference evidence="1 2" key="1">
    <citation type="journal article" date="2014" name="Nat. Genet.">
        <title>Genome and transcriptome of the porcine whipworm Trichuris suis.</title>
        <authorList>
            <person name="Jex A.R."/>
            <person name="Nejsum P."/>
            <person name="Schwarz E.M."/>
            <person name="Hu L."/>
            <person name="Young N.D."/>
            <person name="Hall R.S."/>
            <person name="Korhonen P.K."/>
            <person name="Liao S."/>
            <person name="Thamsborg S."/>
            <person name="Xia J."/>
            <person name="Xu P."/>
            <person name="Wang S."/>
            <person name="Scheerlinck J.P."/>
            <person name="Hofmann A."/>
            <person name="Sternberg P.W."/>
            <person name="Wang J."/>
            <person name="Gasser R.B."/>
        </authorList>
    </citation>
    <scope>NUCLEOTIDE SEQUENCE [LARGE SCALE GENOMIC DNA]</scope>
    <source>
        <strain evidence="1">DCEP-RM93M</strain>
    </source>
</reference>
<sequence length="71" mass="7937">MADFPVVRTWGNSIRRTKKKVALQALLRRYGQGSSTPSPTELANTICAHWPPLVRAVTLPEHELEDIDLAL</sequence>
<dbReference type="AlphaFoldDB" id="A0A085ME20"/>
<protein>
    <submittedName>
        <fullName evidence="1">Uncharacterized protein</fullName>
    </submittedName>
</protein>
<proteinExistence type="predicted"/>